<proteinExistence type="predicted"/>
<evidence type="ECO:0000256" key="2">
    <source>
        <dbReference type="SAM" id="SignalP"/>
    </source>
</evidence>
<gene>
    <name evidence="3" type="ORF">A0U92_01510</name>
</gene>
<organism evidence="3 4">
    <name type="scientific">Acetobacter aceti</name>
    <dbReference type="NCBI Taxonomy" id="435"/>
    <lineage>
        <taxon>Bacteria</taxon>
        <taxon>Pseudomonadati</taxon>
        <taxon>Pseudomonadota</taxon>
        <taxon>Alphaproteobacteria</taxon>
        <taxon>Acetobacterales</taxon>
        <taxon>Acetobacteraceae</taxon>
        <taxon>Acetobacter</taxon>
        <taxon>Acetobacter subgen. Acetobacter</taxon>
    </lineage>
</organism>
<reference evidence="3 4" key="1">
    <citation type="submission" date="2016-03" db="EMBL/GenBank/DDBJ databases">
        <title>Acetic acid bacteria sequencing.</title>
        <authorList>
            <person name="Brandt J."/>
            <person name="Jakob F."/>
            <person name="Vogel R.F."/>
        </authorList>
    </citation>
    <scope>NUCLEOTIDE SEQUENCE [LARGE SCALE GENOMIC DNA]</scope>
    <source>
        <strain evidence="3 4">TMW2.1153</strain>
    </source>
</reference>
<keyword evidence="2" id="KW-0732">Signal</keyword>
<dbReference type="Proteomes" id="UP000188937">
    <property type="component" value="Chromosome"/>
</dbReference>
<dbReference type="EMBL" id="CP014692">
    <property type="protein sequence ID" value="AQS83660.1"/>
    <property type="molecule type" value="Genomic_DNA"/>
</dbReference>
<dbReference type="OrthoDB" id="8454021at2"/>
<dbReference type="STRING" id="435.A0U92_01510"/>
<evidence type="ECO:0008006" key="5">
    <source>
        <dbReference type="Google" id="ProtNLM"/>
    </source>
</evidence>
<dbReference type="KEGG" id="aace:A0U92_01510"/>
<feature type="signal peptide" evidence="2">
    <location>
        <begin position="1"/>
        <end position="23"/>
    </location>
</feature>
<feature type="chain" id="PRO_5013047058" description="Outer membrane protease" evidence="2">
    <location>
        <begin position="24"/>
        <end position="370"/>
    </location>
</feature>
<accession>A0A1U9KD14</accession>
<protein>
    <recommendedName>
        <fullName evidence="5">Outer membrane protease</fullName>
    </recommendedName>
</protein>
<dbReference type="AlphaFoldDB" id="A0A1U9KD14"/>
<evidence type="ECO:0000313" key="3">
    <source>
        <dbReference type="EMBL" id="AQS83660.1"/>
    </source>
</evidence>
<sequence length="370" mass="41326">MRKILLCLGLSTVALSFAREAHAQFAPEHSASYLDTRRDSEQRHQTLARMLMTMDMDPGDAGTVDTSPLSQYRMPTRRFEQEEGLQHPRRHALPDDPQPAHFGRSSYEASSRIPAVVQVNREVGLSVTGAWSNYKEKLPWQGASTGYDRETGWVPGFQLDVADMFNMYEIDHVFVAAHFALGDGDVSYKGSASNGWGDVWPLNSTSHRMTTDSRIEVGKGFMVDNRFMITPTIVGGYWSWNRDIQSAGGVPKSSEAYGGFLAGIQVRLDYAITDALVLRGRLAWTERLASRMDAAGTMGTFHLRPRPEWTAALDFDYRIARSLHLIGGAQYTYYSFGRSQPVDQRNGFYALEPSSWTNGVTLHSGIAYGF</sequence>
<evidence type="ECO:0000313" key="4">
    <source>
        <dbReference type="Proteomes" id="UP000188937"/>
    </source>
</evidence>
<evidence type="ECO:0000256" key="1">
    <source>
        <dbReference type="SAM" id="MobiDB-lite"/>
    </source>
</evidence>
<feature type="region of interest" description="Disordered" evidence="1">
    <location>
        <begin position="79"/>
        <end position="105"/>
    </location>
</feature>
<keyword evidence="4" id="KW-1185">Reference proteome</keyword>
<dbReference type="RefSeq" id="WP_077811690.1">
    <property type="nucleotide sequence ID" value="NZ_CP014692.1"/>
</dbReference>
<name>A0A1U9KD14_ACEAC</name>